<dbReference type="Proteomes" id="UP000253490">
    <property type="component" value="Unassembled WGS sequence"/>
</dbReference>
<dbReference type="InterPro" id="IPR002880">
    <property type="entry name" value="Pyrv_Fd/Flavodoxin_OxRdtase_N"/>
</dbReference>
<feature type="binding site" evidence="15">
    <location>
        <position position="582"/>
    </location>
    <ligand>
        <name>[4Fe-4S] cluster</name>
        <dbReference type="ChEBI" id="CHEBI:49883"/>
        <label>1</label>
    </ligand>
</feature>
<dbReference type="PROSITE" id="PS51379">
    <property type="entry name" value="4FE4S_FER_2"/>
    <property type="match status" value="2"/>
</dbReference>
<dbReference type="NCBIfam" id="TIGR03336">
    <property type="entry name" value="IOR_alpha"/>
    <property type="match status" value="1"/>
</dbReference>
<evidence type="ECO:0000256" key="15">
    <source>
        <dbReference type="PIRSR" id="PIRSR006439-50"/>
    </source>
</evidence>
<comment type="function">
    <text evidence="1 14">Catalyzes the ferredoxin-dependent oxidative decarboxylation of arylpyruvates.</text>
</comment>
<keyword evidence="8 14" id="KW-0249">Electron transport</keyword>
<evidence type="ECO:0000313" key="18">
    <source>
        <dbReference type="Proteomes" id="UP000253490"/>
    </source>
</evidence>
<evidence type="ECO:0000256" key="14">
    <source>
        <dbReference type="PIRNR" id="PIRNR006439"/>
    </source>
</evidence>
<name>A0A366IF81_9FIRM</name>
<dbReference type="Pfam" id="PF01855">
    <property type="entry name" value="POR_N"/>
    <property type="match status" value="1"/>
</dbReference>
<comment type="subunit">
    <text evidence="2">Heterodimer of the IorA and IorB subunits.</text>
</comment>
<feature type="domain" description="4Fe-4S ferredoxin-type" evidence="16">
    <location>
        <begin position="533"/>
        <end position="561"/>
    </location>
</feature>
<dbReference type="CDD" id="cd07034">
    <property type="entry name" value="TPP_PYR_PFOR_IOR-alpha_like"/>
    <property type="match status" value="1"/>
</dbReference>
<dbReference type="CDD" id="cd02008">
    <property type="entry name" value="TPP_IOR_alpha"/>
    <property type="match status" value="1"/>
</dbReference>
<dbReference type="SUPFAM" id="SSF52518">
    <property type="entry name" value="Thiamin diphosphate-binding fold (THDP-binding)"/>
    <property type="match status" value="2"/>
</dbReference>
<dbReference type="EC" id="1.2.7.8" evidence="3 14"/>
<dbReference type="Pfam" id="PF02775">
    <property type="entry name" value="TPP_enzyme_C"/>
    <property type="match status" value="1"/>
</dbReference>
<dbReference type="PANTHER" id="PTHR43710">
    <property type="entry name" value="2-HYDROXYACYL-COA LYASE"/>
    <property type="match status" value="1"/>
</dbReference>
<dbReference type="InterPro" id="IPR009014">
    <property type="entry name" value="Transketo_C/PFOR_II"/>
</dbReference>
<comment type="catalytic activity">
    <reaction evidence="13 14">
        <text>indole-3-pyruvate + 2 oxidized [2Fe-2S]-[ferredoxin] + CoA = (indol-3-yl)acetyl-CoA + 2 reduced [2Fe-2S]-[ferredoxin] + CO2 + H(+)</text>
        <dbReference type="Rhea" id="RHEA:12645"/>
        <dbReference type="Rhea" id="RHEA-COMP:10000"/>
        <dbReference type="Rhea" id="RHEA-COMP:10001"/>
        <dbReference type="ChEBI" id="CHEBI:15378"/>
        <dbReference type="ChEBI" id="CHEBI:16526"/>
        <dbReference type="ChEBI" id="CHEBI:17640"/>
        <dbReference type="ChEBI" id="CHEBI:33737"/>
        <dbReference type="ChEBI" id="CHEBI:33738"/>
        <dbReference type="ChEBI" id="CHEBI:57271"/>
        <dbReference type="ChEBI" id="CHEBI:57287"/>
        <dbReference type="EC" id="1.2.7.8"/>
    </reaction>
</comment>
<keyword evidence="17" id="KW-0670">Pyruvate</keyword>
<dbReference type="GO" id="GO:0043805">
    <property type="term" value="F:indolepyruvate ferredoxin oxidoreductase activity"/>
    <property type="evidence" value="ECO:0007669"/>
    <property type="project" value="UniProtKB-UniRule"/>
</dbReference>
<evidence type="ECO:0000256" key="6">
    <source>
        <dbReference type="ARBA" id="ARBA00022485"/>
    </source>
</evidence>
<keyword evidence="10 14" id="KW-0408">Iron</keyword>
<dbReference type="OrthoDB" id="9804603at2"/>
<evidence type="ECO:0000256" key="4">
    <source>
        <dbReference type="ARBA" id="ARBA00017710"/>
    </source>
</evidence>
<feature type="binding site" evidence="15">
    <location>
        <position position="578"/>
    </location>
    <ligand>
        <name>[4Fe-4S] cluster</name>
        <dbReference type="ChEBI" id="CHEBI:49883"/>
        <label>2</label>
    </ligand>
</feature>
<evidence type="ECO:0000259" key="16">
    <source>
        <dbReference type="PROSITE" id="PS51379"/>
    </source>
</evidence>
<evidence type="ECO:0000313" key="17">
    <source>
        <dbReference type="EMBL" id="RBP70021.1"/>
    </source>
</evidence>
<feature type="binding site" evidence="15">
    <location>
        <position position="575"/>
    </location>
    <ligand>
        <name>[4Fe-4S] cluster</name>
        <dbReference type="ChEBI" id="CHEBI:49883"/>
        <label>2</label>
    </ligand>
</feature>
<feature type="binding site" evidence="15">
    <location>
        <position position="545"/>
    </location>
    <ligand>
        <name>[4Fe-4S] cluster</name>
        <dbReference type="ChEBI" id="CHEBI:49883"/>
        <label>1</label>
    </ligand>
</feature>
<dbReference type="SUPFAM" id="SSF54862">
    <property type="entry name" value="4Fe-4S ferredoxins"/>
    <property type="match status" value="1"/>
</dbReference>
<comment type="cofactor">
    <cofactor evidence="14 15">
        <name>[4Fe-4S] cluster</name>
        <dbReference type="ChEBI" id="CHEBI:49883"/>
    </cofactor>
    <text evidence="14 15">Binds 2 [4Fe-4S] clusters. In this family the first cluster has a non-standard and varying [4Fe-4S] binding motif CX(2)CX(2)CX(4-5)CP.</text>
</comment>
<keyword evidence="18" id="KW-1185">Reference proteome</keyword>
<dbReference type="InterPro" id="IPR017896">
    <property type="entry name" value="4Fe4S_Fe-S-bd"/>
</dbReference>
<keyword evidence="7 14" id="KW-0479">Metal-binding</keyword>
<accession>A0A366IF81</accession>
<reference evidence="17 18" key="1">
    <citation type="submission" date="2018-06" db="EMBL/GenBank/DDBJ databases">
        <title>Genomic Encyclopedia of Type Strains, Phase IV (KMG-IV): sequencing the most valuable type-strain genomes for metagenomic binning, comparative biology and taxonomic classification.</title>
        <authorList>
            <person name="Goeker M."/>
        </authorList>
    </citation>
    <scope>NUCLEOTIDE SEQUENCE [LARGE SCALE GENOMIC DNA]</scope>
    <source>
        <strain evidence="17 18">DSM 22112</strain>
    </source>
</reference>
<evidence type="ECO:0000256" key="11">
    <source>
        <dbReference type="ARBA" id="ARBA00023014"/>
    </source>
</evidence>
<evidence type="ECO:0000256" key="8">
    <source>
        <dbReference type="ARBA" id="ARBA00022982"/>
    </source>
</evidence>
<dbReference type="EMBL" id="QNRX01000001">
    <property type="protein sequence ID" value="RBP70021.1"/>
    <property type="molecule type" value="Genomic_DNA"/>
</dbReference>
<dbReference type="PIRSF" id="PIRSF006439">
    <property type="entry name" value="Indolepyruvate_ferr_oxidored"/>
    <property type="match status" value="1"/>
</dbReference>
<comment type="caution">
    <text evidence="17">The sequence shown here is derived from an EMBL/GenBank/DDBJ whole genome shotgun (WGS) entry which is preliminary data.</text>
</comment>
<keyword evidence="6 14" id="KW-0004">4Fe-4S</keyword>
<dbReference type="AlphaFoldDB" id="A0A366IF81"/>
<keyword evidence="5 14" id="KW-0813">Transport</keyword>
<dbReference type="GO" id="GO:0030976">
    <property type="term" value="F:thiamine pyrophosphate binding"/>
    <property type="evidence" value="ECO:0007669"/>
    <property type="project" value="InterPro"/>
</dbReference>
<feature type="domain" description="4Fe-4S ferredoxin-type" evidence="16">
    <location>
        <begin position="563"/>
        <end position="593"/>
    </location>
</feature>
<dbReference type="GO" id="GO:0046872">
    <property type="term" value="F:metal ion binding"/>
    <property type="evidence" value="ECO:0007669"/>
    <property type="project" value="UniProtKB-UniRule"/>
</dbReference>
<dbReference type="RefSeq" id="WP_113919235.1">
    <property type="nucleotide sequence ID" value="NZ_QNRX01000001.1"/>
</dbReference>
<dbReference type="SUPFAM" id="SSF52922">
    <property type="entry name" value="TK C-terminal domain-like"/>
    <property type="match status" value="1"/>
</dbReference>
<evidence type="ECO:0000256" key="12">
    <source>
        <dbReference type="ARBA" id="ARBA00030514"/>
    </source>
</evidence>
<evidence type="ECO:0000256" key="13">
    <source>
        <dbReference type="ARBA" id="ARBA00048332"/>
    </source>
</evidence>
<dbReference type="GO" id="GO:0051539">
    <property type="term" value="F:4 iron, 4 sulfur cluster binding"/>
    <property type="evidence" value="ECO:0007669"/>
    <property type="project" value="UniProtKB-UniRule"/>
</dbReference>
<dbReference type="Gene3D" id="3.40.50.970">
    <property type="match status" value="2"/>
</dbReference>
<proteinExistence type="predicted"/>
<gene>
    <name evidence="17" type="ORF">DES36_10172</name>
</gene>
<feature type="binding site" evidence="15">
    <location>
        <position position="542"/>
    </location>
    <ligand>
        <name>[4Fe-4S] cluster</name>
        <dbReference type="ChEBI" id="CHEBI:49883"/>
        <label>1</label>
    </ligand>
</feature>
<dbReference type="FunFam" id="3.40.50.970:FF:000039">
    <property type="entry name" value="Indolepyruvate oxidoreductase subunit IorA"/>
    <property type="match status" value="1"/>
</dbReference>
<evidence type="ECO:0000256" key="3">
    <source>
        <dbReference type="ARBA" id="ARBA00012812"/>
    </source>
</evidence>
<evidence type="ECO:0000256" key="5">
    <source>
        <dbReference type="ARBA" id="ARBA00022448"/>
    </source>
</evidence>
<evidence type="ECO:0000256" key="1">
    <source>
        <dbReference type="ARBA" id="ARBA00002995"/>
    </source>
</evidence>
<organism evidence="17 18">
    <name type="scientific">Alkalibaculum bacchi</name>
    <dbReference type="NCBI Taxonomy" id="645887"/>
    <lineage>
        <taxon>Bacteria</taxon>
        <taxon>Bacillati</taxon>
        <taxon>Bacillota</taxon>
        <taxon>Clostridia</taxon>
        <taxon>Eubacteriales</taxon>
        <taxon>Eubacteriaceae</taxon>
        <taxon>Alkalibaculum</taxon>
    </lineage>
</organism>
<sequence>MKKLMTGNEALVQGAWEAGVKFASAYPGTPSTEILESLTERKEVKSEWAPNEKVAIEAAIGASIAGLRSMASMKHVGVNVAADPLFTYAYTGVTGGFVLITADEPGQHSSQNEQDNRNYAKAAKIPMLEPATSQESKDMMKEAFTISETYDTPVLVRVTTRVCHSKSIVECENRVEADFSDYEKNVKKYITVPAVARELRKKVEQRMIDLADYSEKSPFNFIKDNGKKIGVISSGVCYSYAREVFGDEANYLKLGFTNPLPDRMISEFCKDLDTIYVLEENDPYIEERVKMLGFVPHGNDTFPPYGELTPDVIRKSLYGSELPTISYDKDMVISRPPTLCAGCPHRGIFYDLGKRKNVMVAGDIGCYTLGFSEPYNAMDFNICMGAAFSAGHGAQIAFDLKNEDKRVVSVLGDSTFFHTGINSLIEVLYNQSKTVNVILDNRITGMTGHQENPGSGRHADLSDAPIMDIEAIVRALGAKNVKTIDPNDLTLVKETFDWALGLDEPSVIITRWPCVLKKLSQQDQEEFQDVFKDKYKVDQDLCIGCKLCIKAGCPALSYEPATKKTIIDRNQCVGCGVCAQLCKKQEAIVKEER</sequence>
<dbReference type="InterPro" id="IPR011766">
    <property type="entry name" value="TPP_enzyme_TPP-bd"/>
</dbReference>
<dbReference type="InterPro" id="IPR029061">
    <property type="entry name" value="THDP-binding"/>
</dbReference>
<evidence type="ECO:0000256" key="2">
    <source>
        <dbReference type="ARBA" id="ARBA00011238"/>
    </source>
</evidence>
<feature type="binding site" evidence="15">
    <location>
        <position position="572"/>
    </location>
    <ligand>
        <name>[4Fe-4S] cluster</name>
        <dbReference type="ChEBI" id="CHEBI:49883"/>
        <label>2</label>
    </ligand>
</feature>
<protein>
    <recommendedName>
        <fullName evidence="4 14">Indolepyruvate oxidoreductase subunit IorA</fullName>
        <shortName evidence="14">IOR</shortName>
        <ecNumber evidence="3 14">1.2.7.8</ecNumber>
    </recommendedName>
    <alternativeName>
        <fullName evidence="12 14">Indolepyruvate ferredoxin oxidoreductase subunit alpha</fullName>
    </alternativeName>
</protein>
<dbReference type="PANTHER" id="PTHR43710:SF5">
    <property type="entry name" value="INDOLEPYRUVATE FERREDOXIN OXIDOREDUCTASE ALPHA SUBUNIT"/>
    <property type="match status" value="1"/>
</dbReference>
<evidence type="ECO:0000256" key="9">
    <source>
        <dbReference type="ARBA" id="ARBA00023002"/>
    </source>
</evidence>
<evidence type="ECO:0000256" key="10">
    <source>
        <dbReference type="ARBA" id="ARBA00023004"/>
    </source>
</evidence>
<keyword evidence="9 14" id="KW-0560">Oxidoreductase</keyword>
<dbReference type="InterPro" id="IPR045025">
    <property type="entry name" value="HACL1-like"/>
</dbReference>
<keyword evidence="11 14" id="KW-0411">Iron-sulfur</keyword>
<evidence type="ECO:0000256" key="7">
    <source>
        <dbReference type="ARBA" id="ARBA00022723"/>
    </source>
</evidence>
<feature type="binding site" evidence="15">
    <location>
        <position position="548"/>
    </location>
    <ligand>
        <name>[4Fe-4S] cluster</name>
        <dbReference type="ChEBI" id="CHEBI:49883"/>
        <label>1</label>
    </ligand>
</feature>
<dbReference type="Gene3D" id="3.30.70.20">
    <property type="match status" value="1"/>
</dbReference>
<feature type="binding site" evidence="15">
    <location>
        <position position="553"/>
    </location>
    <ligand>
        <name>[4Fe-4S] cluster</name>
        <dbReference type="ChEBI" id="CHEBI:49883"/>
        <label>2</label>
    </ligand>
</feature>
<dbReference type="InterPro" id="IPR017721">
    <property type="entry name" value="IorA"/>
</dbReference>